<keyword evidence="5 11" id="KW-0812">Transmembrane</keyword>
<keyword evidence="9 11" id="KW-0472">Membrane</keyword>
<feature type="transmembrane region" description="Helical" evidence="11">
    <location>
        <begin position="839"/>
        <end position="858"/>
    </location>
</feature>
<evidence type="ECO:0000256" key="5">
    <source>
        <dbReference type="ARBA" id="ARBA00022692"/>
    </source>
</evidence>
<comment type="similarity">
    <text evidence="2">Belongs to the polyprenol kinase family.</text>
</comment>
<evidence type="ECO:0000256" key="3">
    <source>
        <dbReference type="ARBA" id="ARBA00012132"/>
    </source>
</evidence>
<feature type="compositionally biased region" description="Low complexity" evidence="10">
    <location>
        <begin position="74"/>
        <end position="87"/>
    </location>
</feature>
<evidence type="ECO:0000313" key="12">
    <source>
        <dbReference type="EMBL" id="KAJ2904304.1"/>
    </source>
</evidence>
<sequence length="914" mass="100904">MPDSPSSKRPPSRQSSPSGSNPITSAVPPSALVPSLEVTDEQDSLRLLSRSPHPYHHRSSELPFPADQLEDSDPSTPANTTPPATSPRHVTSFPSFAKDSGPSSDSGTEADDEHFLKGLPASRVLLHKGLRGRNEALSGSSTPLLSPAILEEEGRRISFPLQRDAVESGRRTIAETARRKKEVIRRSAECLVLACLAFIWQTDSDVKDTTRTWSREILSEYLAIVFLFLAYPMRVAYWTYTRRSNLSAKEWPFRIPSAFDPAPLLYPHAVTLFVSILIAVDVKAAVLPNLILGLCTLPRPLMPFAENGVLLDPVHWVVSCIPLFVFQSTVADNDSTRPFSLHLETATLLYPLHQSLTFILHFLATTSLLAAELQLLSVALINVLLLASSPQMAFLRSVLWVGGLMILVLCAQVIKWGITLARVPKWRFRRESSHSKRSWLGSLPALAQVKRDLMGSDSEASTDSGLSTDEERELSLKEKIRRFRAGAGPSPPSLPDFHLFPAPSNPMDNSVPKLASANIFRRHTIPRLPTFPRAATHTPAGRKKRSASTSVRQFFALTYRQAALRKWLYAGYVQTTIFAIFLAAVRPWIGYDALMNMEPIGWFLGYMLGDQQWFRWKVVSTNLERWIPLPPRTQEGDIACCGMGWVQHIRHVSFGEANTRLLVSTYWILIVAFGLFVVFRLSPFYEVDTRRKVFHFMMVAMLLPATYIDPTFAALALSAVLVVFLLLDLIRASQLPPFSKPIANFLTPYVDGRDLRGPVVISHIFLLIGCAIPLWLTLASLPRTGEGVMKGWEIPTREVSMVSGVICVGLGDAAASLIGRRWGHKKWLWGGGKSLEGSVAFTIAVFVGLMLSAVWLRIGGWPPTPGSNLSWPAATRNSGVCASMASLTEAVLTGGNDNVVVPVVLWTCVKSLGV</sequence>
<accession>A0AAD5WTD4</accession>
<dbReference type="EMBL" id="JAKWBI020000057">
    <property type="protein sequence ID" value="KAJ2904304.1"/>
    <property type="molecule type" value="Genomic_DNA"/>
</dbReference>
<keyword evidence="6 12" id="KW-0418">Kinase</keyword>
<evidence type="ECO:0000256" key="1">
    <source>
        <dbReference type="ARBA" id="ARBA00004477"/>
    </source>
</evidence>
<feature type="transmembrane region" description="Helical" evidence="11">
    <location>
        <begin position="714"/>
        <end position="730"/>
    </location>
</feature>
<comment type="subcellular location">
    <subcellularLocation>
        <location evidence="1">Endoplasmic reticulum membrane</location>
        <topology evidence="1">Multi-pass membrane protein</topology>
    </subcellularLocation>
</comment>
<dbReference type="PANTHER" id="PTHR13205:SF15">
    <property type="entry name" value="DOLICHOL KINASE"/>
    <property type="match status" value="1"/>
</dbReference>
<keyword evidence="7" id="KW-0256">Endoplasmic reticulum</keyword>
<dbReference type="GO" id="GO:0005789">
    <property type="term" value="C:endoplasmic reticulum membrane"/>
    <property type="evidence" value="ECO:0007669"/>
    <property type="project" value="UniProtKB-SubCell"/>
</dbReference>
<feature type="transmembrane region" description="Helical" evidence="11">
    <location>
        <begin position="398"/>
        <end position="421"/>
    </location>
</feature>
<dbReference type="PANTHER" id="PTHR13205">
    <property type="entry name" value="TRANSMEMBRANE PROTEIN 15-RELATED"/>
    <property type="match status" value="1"/>
</dbReference>
<comment type="caution">
    <text evidence="12">The sequence shown here is derived from an EMBL/GenBank/DDBJ whole genome shotgun (WGS) entry which is preliminary data.</text>
</comment>
<dbReference type="InterPro" id="IPR032974">
    <property type="entry name" value="Polypren_kinase"/>
</dbReference>
<feature type="transmembrane region" description="Helical" evidence="11">
    <location>
        <begin position="221"/>
        <end position="240"/>
    </location>
</feature>
<protein>
    <recommendedName>
        <fullName evidence="3">dolichol kinase</fullName>
        <ecNumber evidence="3">2.7.1.108</ecNumber>
    </recommendedName>
</protein>
<keyword evidence="8 11" id="KW-1133">Transmembrane helix</keyword>
<evidence type="ECO:0000256" key="6">
    <source>
        <dbReference type="ARBA" id="ARBA00022777"/>
    </source>
</evidence>
<keyword evidence="13" id="KW-1185">Reference proteome</keyword>
<feature type="transmembrane region" description="Helical" evidence="11">
    <location>
        <begin position="759"/>
        <end position="779"/>
    </location>
</feature>
<name>A0AAD5WTD4_9PEZI</name>
<keyword evidence="4" id="KW-0808">Transferase</keyword>
<feature type="compositionally biased region" description="Low complexity" evidence="10">
    <location>
        <begin position="1"/>
        <end position="22"/>
    </location>
</feature>
<feature type="transmembrane region" description="Helical" evidence="11">
    <location>
        <begin position="567"/>
        <end position="589"/>
    </location>
</feature>
<feature type="transmembrane region" description="Helical" evidence="11">
    <location>
        <begin position="661"/>
        <end position="681"/>
    </location>
</feature>
<evidence type="ECO:0000256" key="10">
    <source>
        <dbReference type="SAM" id="MobiDB-lite"/>
    </source>
</evidence>
<feature type="transmembrane region" description="Helical" evidence="11">
    <location>
        <begin position="358"/>
        <end position="386"/>
    </location>
</feature>
<feature type="region of interest" description="Disordered" evidence="10">
    <location>
        <begin position="1"/>
        <end position="115"/>
    </location>
</feature>
<gene>
    <name evidence="12" type="ORF">MKZ38_008363</name>
</gene>
<evidence type="ECO:0000256" key="9">
    <source>
        <dbReference type="ARBA" id="ARBA00023136"/>
    </source>
</evidence>
<evidence type="ECO:0000256" key="8">
    <source>
        <dbReference type="ARBA" id="ARBA00022989"/>
    </source>
</evidence>
<evidence type="ECO:0000256" key="4">
    <source>
        <dbReference type="ARBA" id="ARBA00022679"/>
    </source>
</evidence>
<dbReference type="GO" id="GO:0043048">
    <property type="term" value="P:dolichyl monophosphate biosynthetic process"/>
    <property type="evidence" value="ECO:0007669"/>
    <property type="project" value="TreeGrafter"/>
</dbReference>
<organism evidence="12 13">
    <name type="scientific">Zalerion maritima</name>
    <dbReference type="NCBI Taxonomy" id="339359"/>
    <lineage>
        <taxon>Eukaryota</taxon>
        <taxon>Fungi</taxon>
        <taxon>Dikarya</taxon>
        <taxon>Ascomycota</taxon>
        <taxon>Pezizomycotina</taxon>
        <taxon>Sordariomycetes</taxon>
        <taxon>Lulworthiomycetidae</taxon>
        <taxon>Lulworthiales</taxon>
        <taxon>Lulworthiaceae</taxon>
        <taxon>Zalerion</taxon>
    </lineage>
</organism>
<reference evidence="12" key="1">
    <citation type="submission" date="2022-07" db="EMBL/GenBank/DDBJ databases">
        <title>Draft genome sequence of Zalerion maritima ATCC 34329, a (micro)plastics degrading marine fungus.</title>
        <authorList>
            <person name="Paco A."/>
            <person name="Goncalves M.F.M."/>
            <person name="Rocha-Santos T.A.P."/>
            <person name="Alves A."/>
        </authorList>
    </citation>
    <scope>NUCLEOTIDE SEQUENCE</scope>
    <source>
        <strain evidence="12">ATCC 34329</strain>
    </source>
</reference>
<evidence type="ECO:0000256" key="11">
    <source>
        <dbReference type="SAM" id="Phobius"/>
    </source>
</evidence>
<proteinExistence type="inferred from homology"/>
<evidence type="ECO:0000313" key="13">
    <source>
        <dbReference type="Proteomes" id="UP001201980"/>
    </source>
</evidence>
<evidence type="ECO:0000256" key="2">
    <source>
        <dbReference type="ARBA" id="ARBA00010794"/>
    </source>
</evidence>
<dbReference type="GO" id="GO:0004168">
    <property type="term" value="F:dolichol kinase activity"/>
    <property type="evidence" value="ECO:0007669"/>
    <property type="project" value="UniProtKB-EC"/>
</dbReference>
<dbReference type="EC" id="2.7.1.108" evidence="3"/>
<dbReference type="Proteomes" id="UP001201980">
    <property type="component" value="Unassembled WGS sequence"/>
</dbReference>
<feature type="transmembrane region" description="Helical" evidence="11">
    <location>
        <begin position="799"/>
        <end position="818"/>
    </location>
</feature>
<evidence type="ECO:0000256" key="7">
    <source>
        <dbReference type="ARBA" id="ARBA00022824"/>
    </source>
</evidence>
<dbReference type="AlphaFoldDB" id="A0AAD5WTD4"/>